<reference evidence="3 4" key="1">
    <citation type="submission" date="2016-08" db="EMBL/GenBank/DDBJ databases">
        <title>Draft genome of Fabibacter sp. strain SK-8.</title>
        <authorList>
            <person name="Wong S.-K."/>
            <person name="Hamasaki K."/>
            <person name="Yoshizawa S."/>
        </authorList>
    </citation>
    <scope>NUCLEOTIDE SEQUENCE [LARGE SCALE GENOMIC DNA]</scope>
    <source>
        <strain evidence="3 4">SK-8</strain>
    </source>
</reference>
<dbReference type="Pfam" id="PF17648">
    <property type="entry name" value="Luciferase"/>
    <property type="match status" value="1"/>
</dbReference>
<dbReference type="PANTHER" id="PTHR38695">
    <property type="entry name" value="AMINO ACID PERMEASE_ SLC12A DOMAIN-CONTAINING PROTEIN"/>
    <property type="match status" value="1"/>
</dbReference>
<dbReference type="Proteomes" id="UP000095552">
    <property type="component" value="Unassembled WGS sequence"/>
</dbReference>
<evidence type="ECO:0000256" key="1">
    <source>
        <dbReference type="SAM" id="MobiDB-lite"/>
    </source>
</evidence>
<evidence type="ECO:0000259" key="2">
    <source>
        <dbReference type="Pfam" id="PF17648"/>
    </source>
</evidence>
<dbReference type="PANTHER" id="PTHR38695:SF1">
    <property type="entry name" value="AMINO ACID PERMEASE_ SLC12A DOMAIN-CONTAINING PROTEIN"/>
    <property type="match status" value="1"/>
</dbReference>
<feature type="region of interest" description="Disordered" evidence="1">
    <location>
        <begin position="1"/>
        <end position="29"/>
    </location>
</feature>
<comment type="caution">
    <text evidence="3">The sequence shown here is derived from an EMBL/GenBank/DDBJ whole genome shotgun (WGS) entry which is preliminary data.</text>
</comment>
<dbReference type="AlphaFoldDB" id="A0A1E5T779"/>
<evidence type="ECO:0000313" key="3">
    <source>
        <dbReference type="EMBL" id="OEK07220.1"/>
    </source>
</evidence>
<dbReference type="EMBL" id="MDGQ01000003">
    <property type="protein sequence ID" value="OEK07220.1"/>
    <property type="molecule type" value="Genomic_DNA"/>
</dbReference>
<protein>
    <recommendedName>
        <fullName evidence="2">Luciferase domain-containing protein</fullName>
    </recommendedName>
</protein>
<gene>
    <name evidence="3" type="ORF">BFP71_02125</name>
</gene>
<sequence length="158" mass="17754">MTLGNMPIREGVRPKTTDTNPHTQLTQQPSDTSFIEALSDWAFELSDIQKEPSAISVPGAMAMCMDADHVCDRCNAFMIGTEFAHFHPKPDYSLHLGLPERDAEVIILNGWGEWHPLIERGILPPNIIMMYAPRNQEELNVSKFILGRSYAFAKGDLK</sequence>
<keyword evidence="4" id="KW-1185">Reference proteome</keyword>
<proteinExistence type="predicted"/>
<accession>A0A1E5T779</accession>
<organism evidence="3 4">
    <name type="scientific">Roseivirga misakiensis</name>
    <dbReference type="NCBI Taxonomy" id="1563681"/>
    <lineage>
        <taxon>Bacteria</taxon>
        <taxon>Pseudomonadati</taxon>
        <taxon>Bacteroidota</taxon>
        <taxon>Cytophagia</taxon>
        <taxon>Cytophagales</taxon>
        <taxon>Roseivirgaceae</taxon>
        <taxon>Roseivirga</taxon>
    </lineage>
</organism>
<dbReference type="STRING" id="1563681.BFP71_02125"/>
<dbReference type="InterPro" id="IPR040841">
    <property type="entry name" value="Luciferase_dom"/>
</dbReference>
<dbReference type="InterPro" id="IPR048273">
    <property type="entry name" value="Luciferase"/>
</dbReference>
<evidence type="ECO:0000313" key="4">
    <source>
        <dbReference type="Proteomes" id="UP000095552"/>
    </source>
</evidence>
<feature type="compositionally biased region" description="Polar residues" evidence="1">
    <location>
        <begin position="17"/>
        <end position="29"/>
    </location>
</feature>
<feature type="domain" description="Luciferase" evidence="2">
    <location>
        <begin position="80"/>
        <end position="142"/>
    </location>
</feature>
<name>A0A1E5T779_9BACT</name>